<name>A0A7S3C0Z2_9EUKA</name>
<evidence type="ECO:0000313" key="1">
    <source>
        <dbReference type="EMBL" id="CAE0151076.1"/>
    </source>
</evidence>
<dbReference type="AlphaFoldDB" id="A0A7S3C0Z2"/>
<protein>
    <submittedName>
        <fullName evidence="1">Uncharacterized protein</fullName>
    </submittedName>
</protein>
<gene>
    <name evidence="1" type="ORF">HERI1096_LOCUS38755</name>
</gene>
<sequence length="228" mass="25790">MAYTFKDDGSALTYYREYNKEVGTGDKTLVGNWVEERALRDNIKTGRYQIWTDTTSDPKAPQKTYSKFTTRPDTLDTLQRTMAHSDHLPPSEFVTSNQVTPSAYAVYVKPEKGVREQLLEQRAKELALASGPEPEQMPSQFFSTTKQDFVAKDLPPVSELGRRVMMTQNMEDIKGAGDGLFRKEHDIVARHLVLEAEESEADKMAKSRGKVDTFSTPITSYLKGHDKD</sequence>
<accession>A0A7S3C0Z2</accession>
<reference evidence="1" key="1">
    <citation type="submission" date="2021-01" db="EMBL/GenBank/DDBJ databases">
        <authorList>
            <person name="Corre E."/>
            <person name="Pelletier E."/>
            <person name="Niang G."/>
            <person name="Scheremetjew M."/>
            <person name="Finn R."/>
            <person name="Kale V."/>
            <person name="Holt S."/>
            <person name="Cochrane G."/>
            <person name="Meng A."/>
            <person name="Brown T."/>
            <person name="Cohen L."/>
        </authorList>
    </citation>
    <scope>NUCLEOTIDE SEQUENCE</scope>
    <source>
        <strain evidence="1">CCMP281</strain>
    </source>
</reference>
<proteinExistence type="predicted"/>
<organism evidence="1">
    <name type="scientific">Haptolina ericina</name>
    <dbReference type="NCBI Taxonomy" id="156174"/>
    <lineage>
        <taxon>Eukaryota</taxon>
        <taxon>Haptista</taxon>
        <taxon>Haptophyta</taxon>
        <taxon>Prymnesiophyceae</taxon>
        <taxon>Prymnesiales</taxon>
        <taxon>Prymnesiaceae</taxon>
        <taxon>Haptolina</taxon>
    </lineage>
</organism>
<dbReference type="EMBL" id="HBHX01070195">
    <property type="protein sequence ID" value="CAE0151076.1"/>
    <property type="molecule type" value="Transcribed_RNA"/>
</dbReference>